<dbReference type="Proteomes" id="UP000198611">
    <property type="component" value="Unassembled WGS sequence"/>
</dbReference>
<dbReference type="GO" id="GO:1902600">
    <property type="term" value="P:proton transmembrane transport"/>
    <property type="evidence" value="ECO:0007669"/>
    <property type="project" value="InterPro"/>
</dbReference>
<evidence type="ECO:0000256" key="3">
    <source>
        <dbReference type="ARBA" id="ARBA00022449"/>
    </source>
</evidence>
<evidence type="ECO:0000313" key="14">
    <source>
        <dbReference type="Proteomes" id="UP000198611"/>
    </source>
</evidence>
<feature type="transmembrane region" description="Helical" evidence="10">
    <location>
        <begin position="334"/>
        <end position="354"/>
    </location>
</feature>
<keyword evidence="2" id="KW-0813">Transport</keyword>
<evidence type="ECO:0000256" key="10">
    <source>
        <dbReference type="SAM" id="Phobius"/>
    </source>
</evidence>
<comment type="subcellular location">
    <subcellularLocation>
        <location evidence="1">Cell membrane</location>
        <topology evidence="1">Multi-pass membrane protein</topology>
    </subcellularLocation>
</comment>
<feature type="domain" description="RCK N-terminal" evidence="12">
    <location>
        <begin position="403"/>
        <end position="486"/>
    </location>
</feature>
<dbReference type="GO" id="GO:0015297">
    <property type="term" value="F:antiporter activity"/>
    <property type="evidence" value="ECO:0007669"/>
    <property type="project" value="UniProtKB-KW"/>
</dbReference>
<keyword evidence="8 10" id="KW-0472">Membrane</keyword>
<keyword evidence="14" id="KW-1185">Reference proteome</keyword>
<feature type="region of interest" description="Disordered" evidence="9">
    <location>
        <begin position="586"/>
        <end position="607"/>
    </location>
</feature>
<reference evidence="13 14" key="1">
    <citation type="submission" date="2016-10" db="EMBL/GenBank/DDBJ databases">
        <authorList>
            <person name="de Groot N.N."/>
        </authorList>
    </citation>
    <scope>NUCLEOTIDE SEQUENCE [LARGE SCALE GENOMIC DNA]</scope>
    <source>
        <strain evidence="13 14">HL3</strain>
    </source>
</reference>
<evidence type="ECO:0000313" key="13">
    <source>
        <dbReference type="EMBL" id="SFD00395.1"/>
    </source>
</evidence>
<dbReference type="GO" id="GO:0005886">
    <property type="term" value="C:plasma membrane"/>
    <property type="evidence" value="ECO:0007669"/>
    <property type="project" value="UniProtKB-SubCell"/>
</dbReference>
<dbReference type="Pfam" id="PF00999">
    <property type="entry name" value="Na_H_Exchanger"/>
    <property type="match status" value="1"/>
</dbReference>
<dbReference type="PANTHER" id="PTHR32507">
    <property type="entry name" value="NA(+)/H(+) ANTIPORTER 1"/>
    <property type="match status" value="1"/>
</dbReference>
<keyword evidence="7" id="KW-0406">Ion transport</keyword>
<feature type="compositionally biased region" description="Basic and acidic residues" evidence="9">
    <location>
        <begin position="598"/>
        <end position="607"/>
    </location>
</feature>
<feature type="transmembrane region" description="Helical" evidence="10">
    <location>
        <begin position="302"/>
        <end position="322"/>
    </location>
</feature>
<dbReference type="PANTHER" id="PTHR32507:SF0">
    <property type="entry name" value="NA(+)_H(+) ANTIPORTER 2-RELATED"/>
    <property type="match status" value="1"/>
</dbReference>
<dbReference type="AlphaFoldDB" id="A0A1I1NSI5"/>
<feature type="transmembrane region" description="Helical" evidence="10">
    <location>
        <begin position="187"/>
        <end position="208"/>
    </location>
</feature>
<feature type="transmembrane region" description="Helical" evidence="10">
    <location>
        <begin position="92"/>
        <end position="112"/>
    </location>
</feature>
<keyword evidence="4" id="KW-1003">Cell membrane</keyword>
<feature type="transmembrane region" description="Helical" evidence="10">
    <location>
        <begin position="118"/>
        <end position="138"/>
    </location>
</feature>
<feature type="transmembrane region" description="Helical" evidence="10">
    <location>
        <begin position="6"/>
        <end position="24"/>
    </location>
</feature>
<keyword evidence="3" id="KW-0050">Antiport</keyword>
<accession>A0A1I1NSI5</accession>
<feature type="transmembrane region" description="Helical" evidence="10">
    <location>
        <begin position="366"/>
        <end position="389"/>
    </location>
</feature>
<keyword evidence="5 10" id="KW-0812">Transmembrane</keyword>
<keyword evidence="6 10" id="KW-1133">Transmembrane helix</keyword>
<protein>
    <submittedName>
        <fullName evidence="13">NhaP-type Na+/H+ or K+/H+ antiporter</fullName>
    </submittedName>
</protein>
<dbReference type="InterPro" id="IPR006153">
    <property type="entry name" value="Cation/H_exchanger_TM"/>
</dbReference>
<proteinExistence type="predicted"/>
<dbReference type="InterPro" id="IPR003148">
    <property type="entry name" value="RCK_N"/>
</dbReference>
<gene>
    <name evidence="13" type="ORF">SAMN05660831_00408</name>
</gene>
<feature type="transmembrane region" description="Helical" evidence="10">
    <location>
        <begin position="60"/>
        <end position="80"/>
    </location>
</feature>
<evidence type="ECO:0000256" key="2">
    <source>
        <dbReference type="ARBA" id="ARBA00022448"/>
    </source>
</evidence>
<dbReference type="STRING" id="1123397.SAMN05660831_00408"/>
<dbReference type="OrthoDB" id="570124at2"/>
<dbReference type="Pfam" id="PF02254">
    <property type="entry name" value="TrkA_N"/>
    <property type="match status" value="1"/>
</dbReference>
<feature type="transmembrane region" description="Helical" evidence="10">
    <location>
        <begin position="31"/>
        <end position="48"/>
    </location>
</feature>
<evidence type="ECO:0000256" key="1">
    <source>
        <dbReference type="ARBA" id="ARBA00004651"/>
    </source>
</evidence>
<evidence type="ECO:0000259" key="11">
    <source>
        <dbReference type="Pfam" id="PF00999"/>
    </source>
</evidence>
<dbReference type="RefSeq" id="WP_093427436.1">
    <property type="nucleotide sequence ID" value="NZ_FOMJ01000001.1"/>
</dbReference>
<feature type="transmembrane region" description="Helical" evidence="10">
    <location>
        <begin position="150"/>
        <end position="175"/>
    </location>
</feature>
<organism evidence="13 14">
    <name type="scientific">Thiohalospira halophila DSM 15071</name>
    <dbReference type="NCBI Taxonomy" id="1123397"/>
    <lineage>
        <taxon>Bacteria</taxon>
        <taxon>Pseudomonadati</taxon>
        <taxon>Pseudomonadota</taxon>
        <taxon>Gammaproteobacteria</taxon>
        <taxon>Thiohalospirales</taxon>
        <taxon>Thiohalospiraceae</taxon>
        <taxon>Thiohalospira</taxon>
    </lineage>
</organism>
<dbReference type="InterPro" id="IPR038770">
    <property type="entry name" value="Na+/solute_symporter_sf"/>
</dbReference>
<evidence type="ECO:0000256" key="4">
    <source>
        <dbReference type="ARBA" id="ARBA00022475"/>
    </source>
</evidence>
<dbReference type="EMBL" id="FOMJ01000001">
    <property type="protein sequence ID" value="SFD00395.1"/>
    <property type="molecule type" value="Genomic_DNA"/>
</dbReference>
<evidence type="ECO:0000259" key="12">
    <source>
        <dbReference type="Pfam" id="PF02254"/>
    </source>
</evidence>
<dbReference type="GO" id="GO:0006813">
    <property type="term" value="P:potassium ion transport"/>
    <property type="evidence" value="ECO:0007669"/>
    <property type="project" value="InterPro"/>
</dbReference>
<evidence type="ECO:0000256" key="8">
    <source>
        <dbReference type="ARBA" id="ARBA00023136"/>
    </source>
</evidence>
<feature type="transmembrane region" description="Helical" evidence="10">
    <location>
        <begin position="273"/>
        <end position="290"/>
    </location>
</feature>
<feature type="transmembrane region" description="Helical" evidence="10">
    <location>
        <begin position="220"/>
        <end position="237"/>
    </location>
</feature>
<dbReference type="SUPFAM" id="SSF51735">
    <property type="entry name" value="NAD(P)-binding Rossmann-fold domains"/>
    <property type="match status" value="1"/>
</dbReference>
<name>A0A1I1NSI5_9GAMM</name>
<feature type="domain" description="Cation/H+ exchanger transmembrane" evidence="11">
    <location>
        <begin position="19"/>
        <end position="389"/>
    </location>
</feature>
<evidence type="ECO:0000256" key="5">
    <source>
        <dbReference type="ARBA" id="ARBA00022692"/>
    </source>
</evidence>
<dbReference type="InterPro" id="IPR036291">
    <property type="entry name" value="NAD(P)-bd_dom_sf"/>
</dbReference>
<feature type="transmembrane region" description="Helical" evidence="10">
    <location>
        <begin position="243"/>
        <end position="261"/>
    </location>
</feature>
<dbReference type="Gene3D" id="1.20.1530.20">
    <property type="match status" value="1"/>
</dbReference>
<evidence type="ECO:0000256" key="6">
    <source>
        <dbReference type="ARBA" id="ARBA00022989"/>
    </source>
</evidence>
<sequence>MGHELTLLFGLVLILGMAAQWLAWAAQIPAIVLLATAGILVGPVFGVIEPSQDLGGLLEPLIKLGVAIILFEGGLSLQWHELRQAAAGVRRLVSLNVLFMFAFGSTAAFYLGGLSLPVAMVFGAIGVVTGPTVILPLLRHARLRKRPASFLKWEGIINDPIGAILAVALFEYFTYTGGGNGGWQEMALHLAMGLGLAVALGVVGAWLMAEGLRRGHMPEYLKGPIALAGAIAVYIAADLYMEELGLMAVTIFGLVLGNRKLASISELRRFKEYIAVILVSAVFILLTADLKPATLMALDWSTLALLAAMIFLVRPASVFLATLGTDMSWQERTLVGWIAPRGIVAAAVAGVFGPRMAEQGYAGGELLLPLVFGLILATVVLHGFTLSGLARYLGLSVSRTNGVLIVGASPWTVGLAEALREARVPVLIADPSWSRLRPVRNAEIPVFHGEVLSEHAEHTLEFNEAGYLLAATDNDAYNALVCTRFAGEFGRHRVFQLPAPQKSDEGAVPYTPGMRGQVTPKADAWYDDLVADTYRGYVFHRTQLTEKYPYRQWRADGGDRLLPVALVREGRQVRFFSPDSEVNPRAGDTLIAFGPPGARDDARGPGG</sequence>
<evidence type="ECO:0000256" key="9">
    <source>
        <dbReference type="SAM" id="MobiDB-lite"/>
    </source>
</evidence>
<dbReference type="Gene3D" id="3.40.50.720">
    <property type="entry name" value="NAD(P)-binding Rossmann-like Domain"/>
    <property type="match status" value="1"/>
</dbReference>
<evidence type="ECO:0000256" key="7">
    <source>
        <dbReference type="ARBA" id="ARBA00023065"/>
    </source>
</evidence>